<protein>
    <recommendedName>
        <fullName evidence="2">Alpha-L-rhamnosidase six-hairpin glycosidase domain-containing protein</fullName>
    </recommendedName>
</protein>
<comment type="caution">
    <text evidence="1">The sequence shown here is derived from an EMBL/GenBank/DDBJ whole genome shotgun (WGS) entry which is preliminary data.</text>
</comment>
<evidence type="ECO:0000313" key="1">
    <source>
        <dbReference type="EMBL" id="GAF91453.1"/>
    </source>
</evidence>
<name>X0TD72_9ZZZZ</name>
<dbReference type="AlphaFoldDB" id="X0TD72"/>
<feature type="non-terminal residue" evidence="1">
    <location>
        <position position="1"/>
    </location>
</feature>
<dbReference type="GO" id="GO:0005975">
    <property type="term" value="P:carbohydrate metabolic process"/>
    <property type="evidence" value="ECO:0007669"/>
    <property type="project" value="InterPro"/>
</dbReference>
<feature type="non-terminal residue" evidence="1">
    <location>
        <position position="263"/>
    </location>
</feature>
<dbReference type="Gene3D" id="1.50.10.10">
    <property type="match status" value="1"/>
</dbReference>
<dbReference type="SUPFAM" id="SSF48208">
    <property type="entry name" value="Six-hairpin glycosidases"/>
    <property type="match status" value="1"/>
</dbReference>
<organism evidence="1">
    <name type="scientific">marine sediment metagenome</name>
    <dbReference type="NCBI Taxonomy" id="412755"/>
    <lineage>
        <taxon>unclassified sequences</taxon>
        <taxon>metagenomes</taxon>
        <taxon>ecological metagenomes</taxon>
    </lineage>
</organism>
<reference evidence="1" key="1">
    <citation type="journal article" date="2014" name="Front. Microbiol.">
        <title>High frequency of phylogenetically diverse reductive dehalogenase-homologous genes in deep subseafloor sedimentary metagenomes.</title>
        <authorList>
            <person name="Kawai M."/>
            <person name="Futagami T."/>
            <person name="Toyoda A."/>
            <person name="Takaki Y."/>
            <person name="Nishi S."/>
            <person name="Hori S."/>
            <person name="Arai W."/>
            <person name="Tsubouchi T."/>
            <person name="Morono Y."/>
            <person name="Uchiyama I."/>
            <person name="Ito T."/>
            <person name="Fujiyama A."/>
            <person name="Inagaki F."/>
            <person name="Takami H."/>
        </authorList>
    </citation>
    <scope>NUCLEOTIDE SEQUENCE</scope>
    <source>
        <strain evidence="1">Expedition CK06-06</strain>
    </source>
</reference>
<gene>
    <name evidence="1" type="ORF">S01H1_21003</name>
</gene>
<dbReference type="EMBL" id="BARS01011578">
    <property type="protein sequence ID" value="GAF91453.1"/>
    <property type="molecule type" value="Genomic_DNA"/>
</dbReference>
<accession>X0TD72</accession>
<evidence type="ECO:0008006" key="2">
    <source>
        <dbReference type="Google" id="ProtNLM"/>
    </source>
</evidence>
<dbReference type="InterPro" id="IPR008928">
    <property type="entry name" value="6-hairpin_glycosidase_sf"/>
</dbReference>
<dbReference type="InterPro" id="IPR012341">
    <property type="entry name" value="6hp_glycosidase-like_sf"/>
</dbReference>
<proteinExistence type="predicted"/>
<sequence length="263" mass="30277">SNSTFDKHSESNFYGILANLLIHQTYYHQLNLKNAITDKAYDLANKTMSSIVNNMWDETAKAFRYRANSAWNPFVVPGGTRYHLDVNALGIITLLEFWVGSGMESDFLEKAVNLYNSLDDHLWNLTGDDLYSNIAESNWFLFDSSTNLNSNALMLEACIRLFQLTGNITYYNRAIELFDSFEKNLYDSVNKAYDFSISDSSKNFNTNLKLYDAYLKTSETYSSTILRANYNLTATVPDLVFNQDIMNLTSVYAFENTEYYYNL</sequence>